<evidence type="ECO:0000313" key="3">
    <source>
        <dbReference type="Proteomes" id="UP001190700"/>
    </source>
</evidence>
<protein>
    <submittedName>
        <fullName evidence="2">Uncharacterized protein</fullName>
    </submittedName>
</protein>
<dbReference type="PANTHER" id="PTHR44917:SF1">
    <property type="entry name" value="PROTEIN HIGH CHLOROPHYLL FLUORESCENT 107"/>
    <property type="match status" value="1"/>
</dbReference>
<dbReference type="Gene3D" id="1.25.40.10">
    <property type="entry name" value="Tetratricopeptide repeat domain"/>
    <property type="match status" value="1"/>
</dbReference>
<dbReference type="EMBL" id="LGRX02003286">
    <property type="protein sequence ID" value="KAK3282480.1"/>
    <property type="molecule type" value="Genomic_DNA"/>
</dbReference>
<keyword evidence="3" id="KW-1185">Reference proteome</keyword>
<dbReference type="InterPro" id="IPR044624">
    <property type="entry name" value="Mbb1-like"/>
</dbReference>
<dbReference type="GO" id="GO:0003727">
    <property type="term" value="F:single-stranded RNA binding"/>
    <property type="evidence" value="ECO:0007669"/>
    <property type="project" value="TreeGrafter"/>
</dbReference>
<dbReference type="GO" id="GO:0006417">
    <property type="term" value="P:regulation of translation"/>
    <property type="evidence" value="ECO:0007669"/>
    <property type="project" value="TreeGrafter"/>
</dbReference>
<comment type="caution">
    <text evidence="2">The sequence shown here is derived from an EMBL/GenBank/DDBJ whole genome shotgun (WGS) entry which is preliminary data.</text>
</comment>
<dbReference type="InterPro" id="IPR011990">
    <property type="entry name" value="TPR-like_helical_dom_sf"/>
</dbReference>
<gene>
    <name evidence="2" type="ORF">CYMTET_9784</name>
</gene>
<dbReference type="GO" id="GO:0006397">
    <property type="term" value="P:mRNA processing"/>
    <property type="evidence" value="ECO:0007669"/>
    <property type="project" value="InterPro"/>
</dbReference>
<evidence type="ECO:0000256" key="1">
    <source>
        <dbReference type="SAM" id="MobiDB-lite"/>
    </source>
</evidence>
<feature type="region of interest" description="Disordered" evidence="1">
    <location>
        <begin position="214"/>
        <end position="234"/>
    </location>
</feature>
<organism evidence="2 3">
    <name type="scientific">Cymbomonas tetramitiformis</name>
    <dbReference type="NCBI Taxonomy" id="36881"/>
    <lineage>
        <taxon>Eukaryota</taxon>
        <taxon>Viridiplantae</taxon>
        <taxon>Chlorophyta</taxon>
        <taxon>Pyramimonadophyceae</taxon>
        <taxon>Pyramimonadales</taxon>
        <taxon>Pyramimonadaceae</taxon>
        <taxon>Cymbomonas</taxon>
    </lineage>
</organism>
<dbReference type="GO" id="GO:0003729">
    <property type="term" value="F:mRNA binding"/>
    <property type="evidence" value="ECO:0007669"/>
    <property type="project" value="InterPro"/>
</dbReference>
<feature type="compositionally biased region" description="Basic residues" evidence="1">
    <location>
        <begin position="214"/>
        <end position="224"/>
    </location>
</feature>
<dbReference type="PANTHER" id="PTHR44917">
    <property type="entry name" value="PROTEIN HIGH CHLOROPHYLL FLUORESCENT 107"/>
    <property type="match status" value="1"/>
</dbReference>
<proteinExistence type="predicted"/>
<dbReference type="AlphaFoldDB" id="A0AAE0GQT9"/>
<dbReference type="SUPFAM" id="SSF48452">
    <property type="entry name" value="TPR-like"/>
    <property type="match status" value="1"/>
</dbReference>
<accession>A0AAE0GQT9</accession>
<reference evidence="2 3" key="1">
    <citation type="journal article" date="2015" name="Genome Biol. Evol.">
        <title>Comparative Genomics of a Bacterivorous Green Alga Reveals Evolutionary Causalities and Consequences of Phago-Mixotrophic Mode of Nutrition.</title>
        <authorList>
            <person name="Burns J.A."/>
            <person name="Paasch A."/>
            <person name="Narechania A."/>
            <person name="Kim E."/>
        </authorList>
    </citation>
    <scope>NUCLEOTIDE SEQUENCE [LARGE SCALE GENOMIC DNA]</scope>
    <source>
        <strain evidence="2 3">PLY_AMNH</strain>
    </source>
</reference>
<dbReference type="Proteomes" id="UP001190700">
    <property type="component" value="Unassembled WGS sequence"/>
</dbReference>
<name>A0AAE0GQT9_9CHLO</name>
<sequence length="234" mass="26765">MKLHTHGQTINNICVPMSRPTPLTERVGKPGRFEQNALKETSLSSSRYSRAPLRVSAERADRGSENFCRPIERCTPFVCGECAGCTGRVRACVGYEAALCHARSLRYSDARNEFKELLKTYPHFEKAWISYAQMEKRQSRAECRSILRDGLYENPRSASLLQAWGLLELQEGNNLAAYGLLHSSAKFDPRNAKVLAWKSVSEIGQAWRQRQASLKRRRQHRHVTRMQTAAERER</sequence>
<evidence type="ECO:0000313" key="2">
    <source>
        <dbReference type="EMBL" id="KAK3282480.1"/>
    </source>
</evidence>